<comment type="caution">
    <text evidence="3">The sequence shown here is derived from an EMBL/GenBank/DDBJ whole genome shotgun (WGS) entry which is preliminary data.</text>
</comment>
<dbReference type="InterPro" id="IPR011050">
    <property type="entry name" value="Pectin_lyase_fold/virulence"/>
</dbReference>
<dbReference type="Gene3D" id="2.160.20.10">
    <property type="entry name" value="Single-stranded right-handed beta-helix, Pectin lyase-like"/>
    <property type="match status" value="3"/>
</dbReference>
<evidence type="ECO:0000256" key="1">
    <source>
        <dbReference type="SAM" id="MobiDB-lite"/>
    </source>
</evidence>
<dbReference type="Proteomes" id="UP001365542">
    <property type="component" value="Unassembled WGS sequence"/>
</dbReference>
<dbReference type="PANTHER" id="PTHR33928:SF2">
    <property type="entry name" value="PECTATE LYASE SUPERFAMILY PROTEIN DOMAIN-CONTAINING PROTEIN-RELATED"/>
    <property type="match status" value="1"/>
</dbReference>
<dbReference type="GO" id="GO:0004650">
    <property type="term" value="F:polygalacturonase activity"/>
    <property type="evidence" value="ECO:0007669"/>
    <property type="project" value="InterPro"/>
</dbReference>
<feature type="domain" description="Rhamnogalacturonase A/B/Epimerase-like pectate lyase" evidence="2">
    <location>
        <begin position="339"/>
        <end position="400"/>
    </location>
</feature>
<gene>
    <name evidence="3" type="ORF">TWF694_010057</name>
</gene>
<accession>A0AAV9X9R2</accession>
<dbReference type="InterPro" id="IPR024535">
    <property type="entry name" value="RHGA/B-epi-like_pectate_lyase"/>
</dbReference>
<dbReference type="InterPro" id="IPR012334">
    <property type="entry name" value="Pectin_lyas_fold"/>
</dbReference>
<feature type="compositionally biased region" description="Pro residues" evidence="1">
    <location>
        <begin position="554"/>
        <end position="566"/>
    </location>
</feature>
<feature type="region of interest" description="Disordered" evidence="1">
    <location>
        <begin position="547"/>
        <end position="615"/>
    </location>
</feature>
<protein>
    <recommendedName>
        <fullName evidence="2">Rhamnogalacturonase A/B/Epimerase-like pectate lyase domain-containing protein</fullName>
    </recommendedName>
</protein>
<proteinExistence type="predicted"/>
<dbReference type="PANTHER" id="PTHR33928">
    <property type="entry name" value="POLYGALACTURONASE QRT3"/>
    <property type="match status" value="1"/>
</dbReference>
<keyword evidence="4" id="KW-1185">Reference proteome</keyword>
<dbReference type="Pfam" id="PF12708">
    <property type="entry name" value="Pect-lyase_RHGA_epim"/>
    <property type="match status" value="2"/>
</dbReference>
<evidence type="ECO:0000313" key="4">
    <source>
        <dbReference type="Proteomes" id="UP001365542"/>
    </source>
</evidence>
<name>A0AAV9X9R2_9PEZI</name>
<reference evidence="3 4" key="1">
    <citation type="submission" date="2019-10" db="EMBL/GenBank/DDBJ databases">
        <authorList>
            <person name="Palmer J.M."/>
        </authorList>
    </citation>
    <scope>NUCLEOTIDE SEQUENCE [LARGE SCALE GENOMIC DNA]</scope>
    <source>
        <strain evidence="3 4">TWF694</strain>
    </source>
</reference>
<feature type="compositionally biased region" description="Basic and acidic residues" evidence="1">
    <location>
        <begin position="590"/>
        <end position="610"/>
    </location>
</feature>
<dbReference type="CDD" id="cd23668">
    <property type="entry name" value="GH55_beta13glucanase-like"/>
    <property type="match status" value="1"/>
</dbReference>
<dbReference type="EMBL" id="JAVHJO010000007">
    <property type="protein sequence ID" value="KAK6538474.1"/>
    <property type="molecule type" value="Genomic_DNA"/>
</dbReference>
<evidence type="ECO:0000259" key="2">
    <source>
        <dbReference type="Pfam" id="PF12708"/>
    </source>
</evidence>
<dbReference type="InterPro" id="IPR039279">
    <property type="entry name" value="QRT3-like"/>
</dbReference>
<evidence type="ECO:0000313" key="3">
    <source>
        <dbReference type="EMBL" id="KAK6538474.1"/>
    </source>
</evidence>
<sequence>MKDLGPGFPKIEKRQAGSFWMEGVSHGAVAIGGSAGYQAFRNVKDFGAIGDGKTDDTAAINLVISSGDRCAENCGSSTVKPALVYFPSGTYLVSKSVIGYYNTQLVGSVRNFIIDMRAVPNVLNGQSVRPAGIHWQVAQATSLQNIQIVMSSREESTHMGIFMENGSGGFMSNVSFSGGAIGAYLGNQQFTIRKFSFSGCKVAVETHWNWVFIAKSFLIENCQVAFNISPSTGNGQGTGSMTIMDTSILNTGIGVITKLAGVNRTSLILDNVKLINTPVGVSDDDKTMLAGGSTWGAVLPGDVQKPADLLDENRNWFEKSKPQYQNVPASGFYDVKVTGGARGNGQSDDTAAINAVLQAATSAGKIAYFPHGIYVVTNTIFVPQGAKIVGEVWSQIQASGGKFGDIANPHVVVKVGNAGDVGTVEIQDVIFGVRGPTPGAIMMEWNIKASDKGAAGIWDAHWMIGRRIGSNLQAAQCPKMTGKVNPNYIAGSLLLHITPNSSGYFENVWVWTADHDLDVASQEQIDIYVGQRPYVWTEPLPWNWPVQNLRPDNEGPPRPSHNPNAPPRKRGAPAYPEPSYSLHPRATKKYHIDPREGAEQAWDKARREAEESLEEQEVSMLALENAPIHPHARPPTIPDIEKRQYSDGAFIFERADYGSDCLETLYALWRNSSLCEPFNTVFSPSYYEKIDGGGYNDFFG</sequence>
<organism evidence="3 4">
    <name type="scientific">Orbilia ellipsospora</name>
    <dbReference type="NCBI Taxonomy" id="2528407"/>
    <lineage>
        <taxon>Eukaryota</taxon>
        <taxon>Fungi</taxon>
        <taxon>Dikarya</taxon>
        <taxon>Ascomycota</taxon>
        <taxon>Pezizomycotina</taxon>
        <taxon>Orbiliomycetes</taxon>
        <taxon>Orbiliales</taxon>
        <taxon>Orbiliaceae</taxon>
        <taxon>Orbilia</taxon>
    </lineage>
</organism>
<feature type="domain" description="Rhamnogalacturonase A/B/Epimerase-like pectate lyase" evidence="2">
    <location>
        <begin position="108"/>
        <end position="226"/>
    </location>
</feature>
<dbReference type="SUPFAM" id="SSF51126">
    <property type="entry name" value="Pectin lyase-like"/>
    <property type="match status" value="2"/>
</dbReference>
<dbReference type="AlphaFoldDB" id="A0AAV9X9R2"/>